<accession>A0AAP0RLF9</accession>
<dbReference type="PANTHER" id="PTHR46616:SF2">
    <property type="entry name" value="OS03G0211100 PROTEIN"/>
    <property type="match status" value="1"/>
</dbReference>
<keyword evidence="3" id="KW-1185">Reference proteome</keyword>
<dbReference type="PANTHER" id="PTHR46616">
    <property type="entry name" value="UBIQUITIN-PROTEIN LIGASE"/>
    <property type="match status" value="1"/>
</dbReference>
<comment type="caution">
    <text evidence="2">The sequence shown here is derived from an EMBL/GenBank/DDBJ whole genome shotgun (WGS) entry which is preliminary data.</text>
</comment>
<feature type="compositionally biased region" description="Polar residues" evidence="1">
    <location>
        <begin position="72"/>
        <end position="87"/>
    </location>
</feature>
<feature type="region of interest" description="Disordered" evidence="1">
    <location>
        <begin position="54"/>
        <end position="106"/>
    </location>
</feature>
<sequence>MGSVKFPTLPIQLPFFVSCPWCNLVCFRLVYKGNPEFPRKNFFLPWMVESMNGDRSKLHSSSYRDQSDHQPMFSSTENLAMRNQVSPINHRRSPHVRPSEQIRVQS</sequence>
<dbReference type="PROSITE" id="PS51257">
    <property type="entry name" value="PROKAR_LIPOPROTEIN"/>
    <property type="match status" value="1"/>
</dbReference>
<protein>
    <submittedName>
        <fullName evidence="2">Uncharacterized protein</fullName>
    </submittedName>
</protein>
<dbReference type="EMBL" id="JBBPBK010000008">
    <property type="protein sequence ID" value="KAK9280362.1"/>
    <property type="molecule type" value="Genomic_DNA"/>
</dbReference>
<reference evidence="2 3" key="1">
    <citation type="journal article" date="2024" name="Plant J.">
        <title>Genome sequences and population genomics reveal climatic adaptation and genomic divergence between two closely related sweetgum species.</title>
        <authorList>
            <person name="Xu W.Q."/>
            <person name="Ren C.Q."/>
            <person name="Zhang X.Y."/>
            <person name="Comes H.P."/>
            <person name="Liu X.H."/>
            <person name="Li Y.G."/>
            <person name="Kettle C.J."/>
            <person name="Jalonen R."/>
            <person name="Gaisberger H."/>
            <person name="Ma Y.Z."/>
            <person name="Qiu Y.X."/>
        </authorList>
    </citation>
    <scope>NUCLEOTIDE SEQUENCE [LARGE SCALE GENOMIC DNA]</scope>
    <source>
        <strain evidence="2">Hangzhou</strain>
    </source>
</reference>
<organism evidence="2 3">
    <name type="scientific">Liquidambar formosana</name>
    <name type="common">Formosan gum</name>
    <dbReference type="NCBI Taxonomy" id="63359"/>
    <lineage>
        <taxon>Eukaryota</taxon>
        <taxon>Viridiplantae</taxon>
        <taxon>Streptophyta</taxon>
        <taxon>Embryophyta</taxon>
        <taxon>Tracheophyta</taxon>
        <taxon>Spermatophyta</taxon>
        <taxon>Magnoliopsida</taxon>
        <taxon>eudicotyledons</taxon>
        <taxon>Gunneridae</taxon>
        <taxon>Pentapetalae</taxon>
        <taxon>Saxifragales</taxon>
        <taxon>Altingiaceae</taxon>
        <taxon>Liquidambar</taxon>
    </lineage>
</organism>
<evidence type="ECO:0000313" key="2">
    <source>
        <dbReference type="EMBL" id="KAK9280362.1"/>
    </source>
</evidence>
<dbReference type="AlphaFoldDB" id="A0AAP0RLF9"/>
<proteinExistence type="predicted"/>
<dbReference type="Proteomes" id="UP001415857">
    <property type="component" value="Unassembled WGS sequence"/>
</dbReference>
<evidence type="ECO:0000256" key="1">
    <source>
        <dbReference type="SAM" id="MobiDB-lite"/>
    </source>
</evidence>
<name>A0AAP0RLF9_LIQFO</name>
<evidence type="ECO:0000313" key="3">
    <source>
        <dbReference type="Proteomes" id="UP001415857"/>
    </source>
</evidence>
<gene>
    <name evidence="2" type="ORF">L1049_014051</name>
</gene>